<dbReference type="SUPFAM" id="SSF53335">
    <property type="entry name" value="S-adenosyl-L-methionine-dependent methyltransferases"/>
    <property type="match status" value="1"/>
</dbReference>
<dbReference type="CDD" id="cd02440">
    <property type="entry name" value="AdoMet_MTases"/>
    <property type="match status" value="1"/>
</dbReference>
<dbReference type="Proteomes" id="UP000054302">
    <property type="component" value="Unassembled WGS sequence"/>
</dbReference>
<organism evidence="2 3">
    <name type="scientific">Exophiala mesophila</name>
    <name type="common">Black yeast-like fungus</name>
    <dbReference type="NCBI Taxonomy" id="212818"/>
    <lineage>
        <taxon>Eukaryota</taxon>
        <taxon>Fungi</taxon>
        <taxon>Dikarya</taxon>
        <taxon>Ascomycota</taxon>
        <taxon>Pezizomycotina</taxon>
        <taxon>Eurotiomycetes</taxon>
        <taxon>Chaetothyriomycetidae</taxon>
        <taxon>Chaetothyriales</taxon>
        <taxon>Herpotrichiellaceae</taxon>
        <taxon>Exophiala</taxon>
    </lineage>
</organism>
<dbReference type="InterPro" id="IPR029063">
    <property type="entry name" value="SAM-dependent_MTases_sf"/>
</dbReference>
<dbReference type="GO" id="GO:0008168">
    <property type="term" value="F:methyltransferase activity"/>
    <property type="evidence" value="ECO:0007669"/>
    <property type="project" value="TreeGrafter"/>
</dbReference>
<dbReference type="VEuPathDB" id="FungiDB:PV10_00650"/>
<dbReference type="PANTHER" id="PTHR43591">
    <property type="entry name" value="METHYLTRANSFERASE"/>
    <property type="match status" value="1"/>
</dbReference>
<reference evidence="2 3" key="1">
    <citation type="submission" date="2015-01" db="EMBL/GenBank/DDBJ databases">
        <title>The Genome Sequence of Exophiala mesophila CBS40295.</title>
        <authorList>
            <consortium name="The Broad Institute Genomics Platform"/>
            <person name="Cuomo C."/>
            <person name="de Hoog S."/>
            <person name="Gorbushina A."/>
            <person name="Stielow B."/>
            <person name="Teixiera M."/>
            <person name="Abouelleil A."/>
            <person name="Chapman S.B."/>
            <person name="Priest M."/>
            <person name="Young S.K."/>
            <person name="Wortman J."/>
            <person name="Nusbaum C."/>
            <person name="Birren B."/>
        </authorList>
    </citation>
    <scope>NUCLEOTIDE SEQUENCE [LARGE SCALE GENOMIC DNA]</scope>
    <source>
        <strain evidence="2 3">CBS 40295</strain>
    </source>
</reference>
<feature type="region of interest" description="Disordered" evidence="1">
    <location>
        <begin position="1"/>
        <end position="34"/>
    </location>
</feature>
<dbReference type="EMBL" id="KN847520">
    <property type="protein sequence ID" value="KIV96833.1"/>
    <property type="molecule type" value="Genomic_DNA"/>
</dbReference>
<dbReference type="GeneID" id="27318495"/>
<evidence type="ECO:0000256" key="1">
    <source>
        <dbReference type="SAM" id="MobiDB-lite"/>
    </source>
</evidence>
<dbReference type="RefSeq" id="XP_016228407.1">
    <property type="nucleotide sequence ID" value="XM_016364758.1"/>
</dbReference>
<protein>
    <recommendedName>
        <fullName evidence="4">Methyltransferase domain-containing protein</fullName>
    </recommendedName>
</protein>
<feature type="compositionally biased region" description="Basic and acidic residues" evidence="1">
    <location>
        <begin position="1"/>
        <end position="23"/>
    </location>
</feature>
<dbReference type="Gene3D" id="3.40.50.150">
    <property type="entry name" value="Vaccinia Virus protein VP39"/>
    <property type="match status" value="1"/>
</dbReference>
<evidence type="ECO:0000313" key="3">
    <source>
        <dbReference type="Proteomes" id="UP000054302"/>
    </source>
</evidence>
<gene>
    <name evidence="2" type="ORF">PV10_00650</name>
</gene>
<dbReference type="Pfam" id="PF13489">
    <property type="entry name" value="Methyltransf_23"/>
    <property type="match status" value="1"/>
</dbReference>
<dbReference type="AlphaFoldDB" id="A0A0D2AD27"/>
<dbReference type="HOGENOM" id="CLU_010595_0_2_1"/>
<keyword evidence="3" id="KW-1185">Reference proteome</keyword>
<dbReference type="OMA" id="MDMLHHI"/>
<name>A0A0D2AD27_EXOME</name>
<sequence>MADHDPTAAVKESHSRSPAEGSDHSSPNDPSNAAMAEFHLNIEVGSDQDSTFGGSDEGGSTTTTSLASSVFDYVYENGRRYHKYREGSYALPNDDQEQERLDMLHHIFGLVIGGALHKSPISSPHNVLDIGTGTGIWALDFADEYPEAQVLGNDLSPIQPSWTAPNCRFVVDDVESPWAYPASKRFDLIHQRNMVGSIANWPRLFQQAFDHLAPGGWYEAQEFDVWFHAQAEPLSEESHIMKWQTLLDQASSQFGKRLNCFDEVLTAFGGVSFENVTHEIFKVPIGRWPKDRKLRETGMYLQAQMLDSVEPVSMAYFTRVLGWTREETLVFIAKVRKEFQNDRSCLYVYCHFLRGQKPAAE</sequence>
<dbReference type="STRING" id="212818.A0A0D2AD27"/>
<proteinExistence type="predicted"/>
<evidence type="ECO:0008006" key="4">
    <source>
        <dbReference type="Google" id="ProtNLM"/>
    </source>
</evidence>
<evidence type="ECO:0000313" key="2">
    <source>
        <dbReference type="EMBL" id="KIV96833.1"/>
    </source>
</evidence>
<dbReference type="OrthoDB" id="4106400at2759"/>
<dbReference type="PANTHER" id="PTHR43591:SF10">
    <property type="entry name" value="ABC TRANSMEMBRANE TYPE-1 DOMAIN-CONTAINING PROTEIN-RELATED"/>
    <property type="match status" value="1"/>
</dbReference>
<accession>A0A0D2AD27</accession>